<evidence type="ECO:0000259" key="15">
    <source>
        <dbReference type="PROSITE" id="PS50112"/>
    </source>
</evidence>
<evidence type="ECO:0000259" key="13">
    <source>
        <dbReference type="PROSITE" id="PS50109"/>
    </source>
</evidence>
<keyword evidence="8" id="KW-0902">Two-component regulatory system</keyword>
<keyword evidence="12" id="KW-1133">Transmembrane helix</keyword>
<feature type="transmembrane region" description="Helical" evidence="12">
    <location>
        <begin position="46"/>
        <end position="63"/>
    </location>
</feature>
<dbReference type="FunFam" id="1.10.287.130:FF:000002">
    <property type="entry name" value="Two-component osmosensing histidine kinase"/>
    <property type="match status" value="1"/>
</dbReference>
<dbReference type="InterPro" id="IPR036097">
    <property type="entry name" value="HisK_dim/P_sf"/>
</dbReference>
<proteinExistence type="predicted"/>
<dbReference type="InterPro" id="IPR003661">
    <property type="entry name" value="HisK_dim/P_dom"/>
</dbReference>
<evidence type="ECO:0000256" key="3">
    <source>
        <dbReference type="ARBA" id="ARBA00022553"/>
    </source>
</evidence>
<dbReference type="SUPFAM" id="SSF47384">
    <property type="entry name" value="Homodimeric domain of signal transducing histidine kinase"/>
    <property type="match status" value="1"/>
</dbReference>
<evidence type="ECO:0000256" key="5">
    <source>
        <dbReference type="ARBA" id="ARBA00022741"/>
    </source>
</evidence>
<evidence type="ECO:0000256" key="7">
    <source>
        <dbReference type="ARBA" id="ARBA00022840"/>
    </source>
</evidence>
<dbReference type="InterPro" id="IPR013656">
    <property type="entry name" value="PAS_4"/>
</dbReference>
<accession>A0A9X2X8B9</accession>
<dbReference type="CDD" id="cd17546">
    <property type="entry name" value="REC_hyHK_CKI1_RcsC-like"/>
    <property type="match status" value="1"/>
</dbReference>
<dbReference type="Pfam" id="PF08448">
    <property type="entry name" value="PAS_4"/>
    <property type="match status" value="1"/>
</dbReference>
<evidence type="ECO:0000313" key="16">
    <source>
        <dbReference type="EMBL" id="MCT8989981.1"/>
    </source>
</evidence>
<dbReference type="InterPro" id="IPR004358">
    <property type="entry name" value="Sig_transdc_His_kin-like_C"/>
</dbReference>
<dbReference type="Pfam" id="PF02518">
    <property type="entry name" value="HATPase_c"/>
    <property type="match status" value="1"/>
</dbReference>
<evidence type="ECO:0000256" key="2">
    <source>
        <dbReference type="ARBA" id="ARBA00012438"/>
    </source>
</evidence>
<dbReference type="Gene3D" id="3.30.565.10">
    <property type="entry name" value="Histidine kinase-like ATPase, C-terminal domain"/>
    <property type="match status" value="1"/>
</dbReference>
<feature type="domain" description="PAS" evidence="15">
    <location>
        <begin position="96"/>
        <end position="143"/>
    </location>
</feature>
<dbReference type="EMBL" id="JAODNV010000007">
    <property type="protein sequence ID" value="MCT8989981.1"/>
    <property type="molecule type" value="Genomic_DNA"/>
</dbReference>
<dbReference type="PRINTS" id="PR00344">
    <property type="entry name" value="BCTRLSENSOR"/>
</dbReference>
<dbReference type="Gene3D" id="3.40.50.2300">
    <property type="match status" value="1"/>
</dbReference>
<dbReference type="CDD" id="cd16922">
    <property type="entry name" value="HATPase_EvgS-ArcB-TorS-like"/>
    <property type="match status" value="1"/>
</dbReference>
<dbReference type="SMART" id="SM00388">
    <property type="entry name" value="HisKA"/>
    <property type="match status" value="1"/>
</dbReference>
<reference evidence="16" key="1">
    <citation type="submission" date="2022-08" db="EMBL/GenBank/DDBJ databases">
        <title>Chelativorans sichuanense sp. nov., a paraffin oil-degrading bacterium isolated from a mixture of oil-based drill cuttings and paddy soil.</title>
        <authorList>
            <person name="Yu J."/>
            <person name="Liu H."/>
            <person name="Chen Q."/>
        </authorList>
    </citation>
    <scope>NUCLEOTIDE SEQUENCE</scope>
    <source>
        <strain evidence="16">SCAU 2101</strain>
    </source>
</reference>
<evidence type="ECO:0000256" key="4">
    <source>
        <dbReference type="ARBA" id="ARBA00022679"/>
    </source>
</evidence>
<dbReference type="InterPro" id="IPR005467">
    <property type="entry name" value="His_kinase_dom"/>
</dbReference>
<keyword evidence="12" id="KW-0812">Transmembrane</keyword>
<dbReference type="Gene3D" id="1.10.287.130">
    <property type="match status" value="1"/>
</dbReference>
<feature type="modified residue" description="4-aspartylphosphate" evidence="11">
    <location>
        <position position="663"/>
    </location>
</feature>
<dbReference type="NCBIfam" id="TIGR00229">
    <property type="entry name" value="sensory_box"/>
    <property type="match status" value="1"/>
</dbReference>
<evidence type="ECO:0000313" key="17">
    <source>
        <dbReference type="Proteomes" id="UP001149009"/>
    </source>
</evidence>
<dbReference type="PANTHER" id="PTHR45339">
    <property type="entry name" value="HYBRID SIGNAL TRANSDUCTION HISTIDINE KINASE J"/>
    <property type="match status" value="1"/>
</dbReference>
<evidence type="ECO:0000256" key="8">
    <source>
        <dbReference type="ARBA" id="ARBA00023012"/>
    </source>
</evidence>
<keyword evidence="12" id="KW-0472">Membrane</keyword>
<dbReference type="EC" id="2.7.13.3" evidence="2"/>
<keyword evidence="3 11" id="KW-0597">Phosphoprotein</keyword>
<dbReference type="FunFam" id="3.30.565.10:FF:000010">
    <property type="entry name" value="Sensor histidine kinase RcsC"/>
    <property type="match status" value="1"/>
</dbReference>
<dbReference type="GO" id="GO:0005524">
    <property type="term" value="F:ATP binding"/>
    <property type="evidence" value="ECO:0007669"/>
    <property type="project" value="UniProtKB-KW"/>
</dbReference>
<organism evidence="16 17">
    <name type="scientific">Chelativorans petroleitrophicus</name>
    <dbReference type="NCBI Taxonomy" id="2975484"/>
    <lineage>
        <taxon>Bacteria</taxon>
        <taxon>Pseudomonadati</taxon>
        <taxon>Pseudomonadota</taxon>
        <taxon>Alphaproteobacteria</taxon>
        <taxon>Hyphomicrobiales</taxon>
        <taxon>Phyllobacteriaceae</taxon>
        <taxon>Chelativorans</taxon>
    </lineage>
</organism>
<protein>
    <recommendedName>
        <fullName evidence="10">Sensory/regulatory protein RpfC</fullName>
        <ecNumber evidence="2">2.7.13.3</ecNumber>
    </recommendedName>
</protein>
<feature type="transmembrane region" description="Helical" evidence="12">
    <location>
        <begin position="20"/>
        <end position="40"/>
    </location>
</feature>
<evidence type="ECO:0000256" key="1">
    <source>
        <dbReference type="ARBA" id="ARBA00000085"/>
    </source>
</evidence>
<sequence>MAAGMLRADPHARPARPMPVLSLLVLGILILLLAVLSHMTGGARPVTGFAILLGAASILWGLINRRLAARDAAAAGESVERQIELLADRMWEMQESEQRFHDLLEALGDLVVHRDRDGRILYANRVLANLLEMEPQELAGKKLGQFGIEVPAVPDGFSGSENLGTTDVAIHTQGGLRWFAWTELSLRNRDGTASHWAIARDITSRKRAEMALVNARERAEQASLAKSRFLATVSHEIRTPMNGILGMTALLAGTRLTAEQRTYIGAISASANALLALIKDLLDYSKIEAGRLELELQRVAVRELVENVVELLASRAFAKGIGLGCHIAPDVPETITADPGRLRQILLNLLGNAIKFTDEGGVLVTVTWARQGDRPSLAFKVDDTGPGLEPEAAQRIFEEFEQAAKGTPGRQDGAGLGLAITRRLVEAMGGTISVESAPGEGAAFTVCLPLQEADAGPQDVALALKGWDVVILTPYAVEGEALARTVRAYGGKARVLDGEKSALVLLRRRKTPFEAVLIDASLEDEAADLLGRLRGNGLRAAQALTLISPGDRKRIALFRAKGYDAFVARPVRGRTLLRLLLNGRPAEAGVPEAPGREDMENPAQPKAGRGLRVLVAEDNEINAMLVRAALTRAGHQVSVVFNGRAAVDALTHPSREYDLALMDLHMPVLDGLDAIASVRRYEEETGLAPLPILVLSADGQEATRRRVLANSASGFITKPLDPDDLLAALKDHVVA</sequence>
<evidence type="ECO:0000256" key="6">
    <source>
        <dbReference type="ARBA" id="ARBA00022777"/>
    </source>
</evidence>
<dbReference type="InterPro" id="IPR035965">
    <property type="entry name" value="PAS-like_dom_sf"/>
</dbReference>
<dbReference type="SMART" id="SM00387">
    <property type="entry name" value="HATPase_c"/>
    <property type="match status" value="1"/>
</dbReference>
<dbReference type="PROSITE" id="PS50110">
    <property type="entry name" value="RESPONSE_REGULATORY"/>
    <property type="match status" value="1"/>
</dbReference>
<keyword evidence="6" id="KW-0418">Kinase</keyword>
<keyword evidence="5" id="KW-0547">Nucleotide-binding</keyword>
<keyword evidence="4" id="KW-0808">Transferase</keyword>
<dbReference type="Gene3D" id="3.30.450.20">
    <property type="entry name" value="PAS domain"/>
    <property type="match status" value="1"/>
</dbReference>
<dbReference type="CDD" id="cd00130">
    <property type="entry name" value="PAS"/>
    <property type="match status" value="1"/>
</dbReference>
<evidence type="ECO:0000256" key="10">
    <source>
        <dbReference type="ARBA" id="ARBA00068150"/>
    </source>
</evidence>
<dbReference type="PROSITE" id="PS50112">
    <property type="entry name" value="PAS"/>
    <property type="match status" value="1"/>
</dbReference>
<dbReference type="InterPro" id="IPR001789">
    <property type="entry name" value="Sig_transdc_resp-reg_receiver"/>
</dbReference>
<dbReference type="GO" id="GO:0000155">
    <property type="term" value="F:phosphorelay sensor kinase activity"/>
    <property type="evidence" value="ECO:0007669"/>
    <property type="project" value="InterPro"/>
</dbReference>
<dbReference type="SUPFAM" id="SSF55874">
    <property type="entry name" value="ATPase domain of HSP90 chaperone/DNA topoisomerase II/histidine kinase"/>
    <property type="match status" value="1"/>
</dbReference>
<dbReference type="Pfam" id="PF00072">
    <property type="entry name" value="Response_reg"/>
    <property type="match status" value="1"/>
</dbReference>
<evidence type="ECO:0000259" key="14">
    <source>
        <dbReference type="PROSITE" id="PS50110"/>
    </source>
</evidence>
<dbReference type="CDD" id="cd00082">
    <property type="entry name" value="HisKA"/>
    <property type="match status" value="1"/>
</dbReference>
<gene>
    <name evidence="16" type="ORF">NYR54_06685</name>
</gene>
<dbReference type="Pfam" id="PF00512">
    <property type="entry name" value="HisKA"/>
    <property type="match status" value="1"/>
</dbReference>
<name>A0A9X2X8B9_9HYPH</name>
<dbReference type="PANTHER" id="PTHR45339:SF5">
    <property type="entry name" value="HISTIDINE KINASE"/>
    <property type="match status" value="1"/>
</dbReference>
<comment type="caution">
    <text evidence="16">The sequence shown here is derived from an EMBL/GenBank/DDBJ whole genome shotgun (WGS) entry which is preliminary data.</text>
</comment>
<dbReference type="SMART" id="SM00091">
    <property type="entry name" value="PAS"/>
    <property type="match status" value="1"/>
</dbReference>
<dbReference type="InterPro" id="IPR000014">
    <property type="entry name" value="PAS"/>
</dbReference>
<feature type="domain" description="Histidine kinase" evidence="13">
    <location>
        <begin position="232"/>
        <end position="452"/>
    </location>
</feature>
<comment type="subunit">
    <text evidence="9">At low DSF concentrations, interacts with RpfF.</text>
</comment>
<evidence type="ECO:0000256" key="11">
    <source>
        <dbReference type="PROSITE-ProRule" id="PRU00169"/>
    </source>
</evidence>
<comment type="catalytic activity">
    <reaction evidence="1">
        <text>ATP + protein L-histidine = ADP + protein N-phospho-L-histidine.</text>
        <dbReference type="EC" id="2.7.13.3"/>
    </reaction>
</comment>
<dbReference type="InterPro" id="IPR036890">
    <property type="entry name" value="HATPase_C_sf"/>
</dbReference>
<dbReference type="SUPFAM" id="SSF52172">
    <property type="entry name" value="CheY-like"/>
    <property type="match status" value="1"/>
</dbReference>
<dbReference type="PROSITE" id="PS50109">
    <property type="entry name" value="HIS_KIN"/>
    <property type="match status" value="1"/>
</dbReference>
<evidence type="ECO:0000256" key="12">
    <source>
        <dbReference type="SAM" id="Phobius"/>
    </source>
</evidence>
<dbReference type="Proteomes" id="UP001149009">
    <property type="component" value="Unassembled WGS sequence"/>
</dbReference>
<keyword evidence="17" id="KW-1185">Reference proteome</keyword>
<dbReference type="InterPro" id="IPR003594">
    <property type="entry name" value="HATPase_dom"/>
</dbReference>
<evidence type="ECO:0000256" key="9">
    <source>
        <dbReference type="ARBA" id="ARBA00064003"/>
    </source>
</evidence>
<dbReference type="RefSeq" id="WP_261514831.1">
    <property type="nucleotide sequence ID" value="NZ_JAODNV010000007.1"/>
</dbReference>
<keyword evidence="7 16" id="KW-0067">ATP-binding</keyword>
<dbReference type="InterPro" id="IPR011006">
    <property type="entry name" value="CheY-like_superfamily"/>
</dbReference>
<dbReference type="SUPFAM" id="SSF55785">
    <property type="entry name" value="PYP-like sensor domain (PAS domain)"/>
    <property type="match status" value="1"/>
</dbReference>
<dbReference type="SMART" id="SM00448">
    <property type="entry name" value="REC"/>
    <property type="match status" value="1"/>
</dbReference>
<dbReference type="AlphaFoldDB" id="A0A9X2X8B9"/>
<feature type="domain" description="Response regulatory" evidence="14">
    <location>
        <begin position="612"/>
        <end position="733"/>
    </location>
</feature>